<sequence length="150" mass="17032">MNKTLGTPWDFANEYISPNGQLSLEFGYVGEVAMGAPLSGECFLKIAKSKVKLDGMFGGPIVWSENSDKVAVPYWTRNRFQKLAIIDINEMKILISKRDFRVIELSKFENGLVYGIDSPIYRTEKIEFNVGIEKFSNEIKIKTGYNNGYK</sequence>
<protein>
    <submittedName>
        <fullName evidence="1">Uncharacterized protein</fullName>
    </submittedName>
</protein>
<organism evidence="1 2">
    <name type="scientific">Sungkyunkwania multivorans</name>
    <dbReference type="NCBI Taxonomy" id="1173618"/>
    <lineage>
        <taxon>Bacteria</taxon>
        <taxon>Pseudomonadati</taxon>
        <taxon>Bacteroidota</taxon>
        <taxon>Flavobacteriia</taxon>
        <taxon>Flavobacteriales</taxon>
        <taxon>Flavobacteriaceae</taxon>
        <taxon>Sungkyunkwania</taxon>
    </lineage>
</organism>
<dbReference type="RefSeq" id="WP_386407731.1">
    <property type="nucleotide sequence ID" value="NZ_JBHTJH010000008.1"/>
</dbReference>
<accession>A0ABW3CYD2</accession>
<comment type="caution">
    <text evidence="1">The sequence shown here is derived from an EMBL/GenBank/DDBJ whole genome shotgun (WGS) entry which is preliminary data.</text>
</comment>
<gene>
    <name evidence="1" type="ORF">ACFQ1M_10015</name>
</gene>
<keyword evidence="2" id="KW-1185">Reference proteome</keyword>
<dbReference type="Proteomes" id="UP001596978">
    <property type="component" value="Unassembled WGS sequence"/>
</dbReference>
<name>A0ABW3CYD2_9FLAO</name>
<dbReference type="EMBL" id="JBHTJH010000008">
    <property type="protein sequence ID" value="MFD0862541.1"/>
    <property type="molecule type" value="Genomic_DNA"/>
</dbReference>
<proteinExistence type="predicted"/>
<evidence type="ECO:0000313" key="1">
    <source>
        <dbReference type="EMBL" id="MFD0862541.1"/>
    </source>
</evidence>
<evidence type="ECO:0000313" key="2">
    <source>
        <dbReference type="Proteomes" id="UP001596978"/>
    </source>
</evidence>
<reference evidence="2" key="1">
    <citation type="journal article" date="2019" name="Int. J. Syst. Evol. Microbiol.">
        <title>The Global Catalogue of Microorganisms (GCM) 10K type strain sequencing project: providing services to taxonomists for standard genome sequencing and annotation.</title>
        <authorList>
            <consortium name="The Broad Institute Genomics Platform"/>
            <consortium name="The Broad Institute Genome Sequencing Center for Infectious Disease"/>
            <person name="Wu L."/>
            <person name="Ma J."/>
        </authorList>
    </citation>
    <scope>NUCLEOTIDE SEQUENCE [LARGE SCALE GENOMIC DNA]</scope>
    <source>
        <strain evidence="2">CCUG 62952</strain>
    </source>
</reference>